<keyword evidence="7 20" id="KW-0732">Signal</keyword>
<dbReference type="PROSITE" id="PS01187">
    <property type="entry name" value="EGF_CA"/>
    <property type="match status" value="1"/>
</dbReference>
<evidence type="ECO:0000256" key="20">
    <source>
        <dbReference type="SAM" id="SignalP"/>
    </source>
</evidence>
<evidence type="ECO:0000256" key="17">
    <source>
        <dbReference type="ARBA" id="ARBA00047951"/>
    </source>
</evidence>
<dbReference type="InterPro" id="IPR025287">
    <property type="entry name" value="WAK_GUB"/>
</dbReference>
<evidence type="ECO:0000256" key="2">
    <source>
        <dbReference type="ARBA" id="ARBA00022527"/>
    </source>
</evidence>
<comment type="caution">
    <text evidence="23">The sequence shown here is derived from an EMBL/GenBank/DDBJ whole genome shotgun (WGS) entry which is preliminary data.</text>
</comment>
<dbReference type="GO" id="GO:0005524">
    <property type="term" value="F:ATP binding"/>
    <property type="evidence" value="ECO:0007669"/>
    <property type="project" value="UniProtKB-KW"/>
</dbReference>
<evidence type="ECO:0000259" key="22">
    <source>
        <dbReference type="PROSITE" id="PS50026"/>
    </source>
</evidence>
<dbReference type="EMBL" id="WHWC01000002">
    <property type="protein sequence ID" value="KAG8388356.1"/>
    <property type="molecule type" value="Genomic_DNA"/>
</dbReference>
<dbReference type="Pfam" id="PF07645">
    <property type="entry name" value="EGF_CA"/>
    <property type="match status" value="1"/>
</dbReference>
<evidence type="ECO:0000256" key="13">
    <source>
        <dbReference type="ARBA" id="ARBA00023136"/>
    </source>
</evidence>
<feature type="domain" description="EGF-like" evidence="22">
    <location>
        <begin position="319"/>
        <end position="354"/>
    </location>
</feature>
<keyword evidence="24" id="KW-1185">Reference proteome</keyword>
<dbReference type="Pfam" id="PF00069">
    <property type="entry name" value="Pkinase"/>
    <property type="match status" value="1"/>
</dbReference>
<proteinExistence type="predicted"/>
<evidence type="ECO:0000256" key="15">
    <source>
        <dbReference type="ARBA" id="ARBA00023180"/>
    </source>
</evidence>
<evidence type="ECO:0000256" key="14">
    <source>
        <dbReference type="ARBA" id="ARBA00023157"/>
    </source>
</evidence>
<dbReference type="InterPro" id="IPR049883">
    <property type="entry name" value="NOTCH1_EGF-like"/>
</dbReference>
<dbReference type="InterPro" id="IPR045274">
    <property type="entry name" value="WAK-like"/>
</dbReference>
<evidence type="ECO:0000256" key="11">
    <source>
        <dbReference type="ARBA" id="ARBA00022840"/>
    </source>
</evidence>
<dbReference type="GO" id="GO:0007166">
    <property type="term" value="P:cell surface receptor signaling pathway"/>
    <property type="evidence" value="ECO:0007669"/>
    <property type="project" value="InterPro"/>
</dbReference>
<gene>
    <name evidence="23" type="ORF">BUALT_Bualt02G0117300</name>
</gene>
<dbReference type="SMART" id="SM00220">
    <property type="entry name" value="S_TKc"/>
    <property type="match status" value="1"/>
</dbReference>
<evidence type="ECO:0000256" key="1">
    <source>
        <dbReference type="ARBA" id="ARBA00004479"/>
    </source>
</evidence>
<keyword evidence="15" id="KW-0325">Glycoprotein</keyword>
<dbReference type="InterPro" id="IPR000719">
    <property type="entry name" value="Prot_kinase_dom"/>
</dbReference>
<dbReference type="InterPro" id="IPR009030">
    <property type="entry name" value="Growth_fac_rcpt_cys_sf"/>
</dbReference>
<dbReference type="PROSITE" id="PS00108">
    <property type="entry name" value="PROTEIN_KINASE_ST"/>
    <property type="match status" value="1"/>
</dbReference>
<dbReference type="InterPro" id="IPR011009">
    <property type="entry name" value="Kinase-like_dom_sf"/>
</dbReference>
<dbReference type="Pfam" id="PF13947">
    <property type="entry name" value="GUB_WAK_bind"/>
    <property type="match status" value="1"/>
</dbReference>
<dbReference type="PROSITE" id="PS00010">
    <property type="entry name" value="ASX_HYDROXYL"/>
    <property type="match status" value="1"/>
</dbReference>
<evidence type="ECO:0000313" key="24">
    <source>
        <dbReference type="Proteomes" id="UP000826271"/>
    </source>
</evidence>
<dbReference type="PANTHER" id="PTHR27005">
    <property type="entry name" value="WALL-ASSOCIATED RECEPTOR KINASE-LIKE 21"/>
    <property type="match status" value="1"/>
</dbReference>
<keyword evidence="10" id="KW-0418">Kinase</keyword>
<sequence>MLLHSFFFHVFICLLLSLTFSATYPITKPGCQTQCGDLTIPFPFGIGSNCSMDPSFHIHCNTSTNPPKAYLFNTGFEVTVIYDHNYGSQIRVKYPNLAVSCYDSLGNKTVSSNISIDLSSTQYTVAENNWLIAIGCDDLVTIQGRSDQSSFGGGCLTLCSNSNDSGGYWLCPNNLNGYLPSNGCCRTTIPKGTMILQAYLSDLHGKWRMGKLFPCSYAFIGDMYAFGGDEVYHRGSYPIHDLHNPTAFLSDNPLITSPTLVLDWRIQTENCSQVERNLTAYACQENSECFDFDGGVGGYICRCSTGYRGNPYLTLGCQDIDECVENHPCDWICINYPGAFRCSCPDGYYGDGRHSGSGCSPSARTSTLINISIGVSSGVMLLVSVAICFRLQKVYQKRKMKKCKDKFFKRNGGLLLQQQTNEGTLGKTKLLPARELEKATDNFSESRILGQGGQGTVYKGMLSDGIIVAIKKSKLVDENQLEQFINEVVILSQINHRNVVKLLGCCLETEVPLLVYEFLPNGTLFDLIHNGDSEFLLSWNMKLKIAADIAGALAYLHSATSLPIYHRDIKSTNILLDEKYVVKVSDFGTSRSIALDQTHLTTLVKGTFGYLDPEYLQSSQFTEKSDVYSFGVVLVELLTGQKPISRTEEEKSLVARFLLSMETNRIETILDGRVSEEGRKEEVFNVARLAQGCLNLKGKYRPTMKDVSTELESIRRTTMPSTVEAESQEAKSLMLSDFECTWTTSSSTFNSDVDPLMFETV</sequence>
<dbReference type="FunFam" id="1.10.510.10:FF:000084">
    <property type="entry name" value="Wall-associated receptor kinase 2"/>
    <property type="match status" value="1"/>
</dbReference>
<accession>A0AAV6XZI5</accession>
<comment type="subcellular location">
    <subcellularLocation>
        <location evidence="1">Membrane</location>
        <topology evidence="1">Single-pass type I membrane protein</topology>
    </subcellularLocation>
</comment>
<keyword evidence="11" id="KW-0067">ATP-binding</keyword>
<dbReference type="SMART" id="SM00179">
    <property type="entry name" value="EGF_CA"/>
    <property type="match status" value="2"/>
</dbReference>
<dbReference type="PANTHER" id="PTHR27005:SF515">
    <property type="entry name" value="WALL-ASSOCIATED RECEPTOR KINASE-LIKE 10-RELATED"/>
    <property type="match status" value="1"/>
</dbReference>
<evidence type="ECO:0000256" key="10">
    <source>
        <dbReference type="ARBA" id="ARBA00022777"/>
    </source>
</evidence>
<dbReference type="InterPro" id="IPR008271">
    <property type="entry name" value="Ser/Thr_kinase_AS"/>
</dbReference>
<reference evidence="23" key="1">
    <citation type="submission" date="2019-10" db="EMBL/GenBank/DDBJ databases">
        <authorList>
            <person name="Zhang R."/>
            <person name="Pan Y."/>
            <person name="Wang J."/>
            <person name="Ma R."/>
            <person name="Yu S."/>
        </authorList>
    </citation>
    <scope>NUCLEOTIDE SEQUENCE</scope>
    <source>
        <strain evidence="23">LA-IB0</strain>
        <tissue evidence="23">Leaf</tissue>
    </source>
</reference>
<keyword evidence="2" id="KW-0723">Serine/threonine-protein kinase</keyword>
<feature type="disulfide bond" evidence="19">
    <location>
        <begin position="323"/>
        <end position="333"/>
    </location>
</feature>
<dbReference type="GO" id="GO:0005886">
    <property type="term" value="C:plasma membrane"/>
    <property type="evidence" value="ECO:0007669"/>
    <property type="project" value="TreeGrafter"/>
</dbReference>
<dbReference type="AlphaFoldDB" id="A0AAV6XZI5"/>
<comment type="caution">
    <text evidence="19">Lacks conserved residue(s) required for the propagation of feature annotation.</text>
</comment>
<evidence type="ECO:0000256" key="9">
    <source>
        <dbReference type="ARBA" id="ARBA00022741"/>
    </source>
</evidence>
<dbReference type="GO" id="GO:0005509">
    <property type="term" value="F:calcium ion binding"/>
    <property type="evidence" value="ECO:0007669"/>
    <property type="project" value="InterPro"/>
</dbReference>
<dbReference type="PROSITE" id="PS50026">
    <property type="entry name" value="EGF_3"/>
    <property type="match status" value="1"/>
</dbReference>
<dbReference type="GO" id="GO:0030247">
    <property type="term" value="F:polysaccharide binding"/>
    <property type="evidence" value="ECO:0007669"/>
    <property type="project" value="InterPro"/>
</dbReference>
<keyword evidence="13" id="KW-0472">Membrane</keyword>
<dbReference type="SUPFAM" id="SSF56112">
    <property type="entry name" value="Protein kinase-like (PK-like)"/>
    <property type="match status" value="1"/>
</dbReference>
<dbReference type="Proteomes" id="UP000826271">
    <property type="component" value="Unassembled WGS sequence"/>
</dbReference>
<evidence type="ECO:0000256" key="19">
    <source>
        <dbReference type="PROSITE-ProRule" id="PRU00076"/>
    </source>
</evidence>
<protein>
    <submittedName>
        <fullName evidence="23">Uncharacterized protein</fullName>
    </submittedName>
</protein>
<keyword evidence="12" id="KW-1133">Transmembrane helix</keyword>
<name>A0AAV6XZI5_9LAMI</name>
<feature type="domain" description="Protein kinase" evidence="21">
    <location>
        <begin position="443"/>
        <end position="714"/>
    </location>
</feature>
<evidence type="ECO:0000256" key="18">
    <source>
        <dbReference type="ARBA" id="ARBA00058961"/>
    </source>
</evidence>
<evidence type="ECO:0000256" key="5">
    <source>
        <dbReference type="ARBA" id="ARBA00022679"/>
    </source>
</evidence>
<comment type="catalytic activity">
    <reaction evidence="16">
        <text>L-seryl-[protein] + ATP = O-phospho-L-seryl-[protein] + ADP + H(+)</text>
        <dbReference type="Rhea" id="RHEA:17989"/>
        <dbReference type="Rhea" id="RHEA-COMP:9863"/>
        <dbReference type="Rhea" id="RHEA-COMP:11604"/>
        <dbReference type="ChEBI" id="CHEBI:15378"/>
        <dbReference type="ChEBI" id="CHEBI:29999"/>
        <dbReference type="ChEBI" id="CHEBI:30616"/>
        <dbReference type="ChEBI" id="CHEBI:83421"/>
        <dbReference type="ChEBI" id="CHEBI:456216"/>
    </reaction>
</comment>
<dbReference type="CDD" id="cd00054">
    <property type="entry name" value="EGF_CA"/>
    <property type="match status" value="1"/>
</dbReference>
<dbReference type="Gene3D" id="2.10.25.10">
    <property type="entry name" value="Laminin"/>
    <property type="match status" value="2"/>
</dbReference>
<dbReference type="InterPro" id="IPR000742">
    <property type="entry name" value="EGF"/>
</dbReference>
<keyword evidence="8" id="KW-0677">Repeat</keyword>
<dbReference type="SMART" id="SM00181">
    <property type="entry name" value="EGF"/>
    <property type="match status" value="2"/>
</dbReference>
<keyword evidence="6" id="KW-0812">Transmembrane</keyword>
<dbReference type="PROSITE" id="PS50011">
    <property type="entry name" value="PROTEIN_KINASE_DOM"/>
    <property type="match status" value="1"/>
</dbReference>
<dbReference type="InterPro" id="IPR001881">
    <property type="entry name" value="EGF-like_Ca-bd_dom"/>
</dbReference>
<keyword evidence="14 19" id="KW-1015">Disulfide bond</keyword>
<evidence type="ECO:0000256" key="4">
    <source>
        <dbReference type="ARBA" id="ARBA00022553"/>
    </source>
</evidence>
<evidence type="ECO:0000256" key="3">
    <source>
        <dbReference type="ARBA" id="ARBA00022536"/>
    </source>
</evidence>
<evidence type="ECO:0000313" key="23">
    <source>
        <dbReference type="EMBL" id="KAG8388356.1"/>
    </source>
</evidence>
<organism evidence="23 24">
    <name type="scientific">Buddleja alternifolia</name>
    <dbReference type="NCBI Taxonomy" id="168488"/>
    <lineage>
        <taxon>Eukaryota</taxon>
        <taxon>Viridiplantae</taxon>
        <taxon>Streptophyta</taxon>
        <taxon>Embryophyta</taxon>
        <taxon>Tracheophyta</taxon>
        <taxon>Spermatophyta</taxon>
        <taxon>Magnoliopsida</taxon>
        <taxon>eudicotyledons</taxon>
        <taxon>Gunneridae</taxon>
        <taxon>Pentapetalae</taxon>
        <taxon>asterids</taxon>
        <taxon>lamiids</taxon>
        <taxon>Lamiales</taxon>
        <taxon>Scrophulariaceae</taxon>
        <taxon>Buddlejeae</taxon>
        <taxon>Buddleja</taxon>
    </lineage>
</organism>
<dbReference type="GO" id="GO:0004674">
    <property type="term" value="F:protein serine/threonine kinase activity"/>
    <property type="evidence" value="ECO:0007669"/>
    <property type="project" value="UniProtKB-KW"/>
</dbReference>
<evidence type="ECO:0000259" key="21">
    <source>
        <dbReference type="PROSITE" id="PS50011"/>
    </source>
</evidence>
<evidence type="ECO:0000256" key="12">
    <source>
        <dbReference type="ARBA" id="ARBA00022989"/>
    </source>
</evidence>
<evidence type="ECO:0000256" key="16">
    <source>
        <dbReference type="ARBA" id="ARBA00047558"/>
    </source>
</evidence>
<evidence type="ECO:0000256" key="8">
    <source>
        <dbReference type="ARBA" id="ARBA00022737"/>
    </source>
</evidence>
<evidence type="ECO:0000256" key="7">
    <source>
        <dbReference type="ARBA" id="ARBA00022729"/>
    </source>
</evidence>
<dbReference type="InterPro" id="IPR000152">
    <property type="entry name" value="EGF-type_Asp/Asn_hydroxyl_site"/>
</dbReference>
<dbReference type="InterPro" id="IPR018097">
    <property type="entry name" value="EGF_Ca-bd_CS"/>
</dbReference>
<comment type="catalytic activity">
    <reaction evidence="17">
        <text>L-threonyl-[protein] + ATP = O-phospho-L-threonyl-[protein] + ADP + H(+)</text>
        <dbReference type="Rhea" id="RHEA:46608"/>
        <dbReference type="Rhea" id="RHEA-COMP:11060"/>
        <dbReference type="Rhea" id="RHEA-COMP:11605"/>
        <dbReference type="ChEBI" id="CHEBI:15378"/>
        <dbReference type="ChEBI" id="CHEBI:30013"/>
        <dbReference type="ChEBI" id="CHEBI:30616"/>
        <dbReference type="ChEBI" id="CHEBI:61977"/>
        <dbReference type="ChEBI" id="CHEBI:456216"/>
    </reaction>
</comment>
<comment type="function">
    <text evidence="18">Serine/threonine-protein kinase that may function as a signaling receptor of extracellular matrix component. Binding to pectin may have significance in the control of cell expansion, morphogenesis and development.</text>
</comment>
<keyword evidence="4" id="KW-0597">Phosphoprotein</keyword>
<keyword evidence="3 19" id="KW-0245">EGF-like domain</keyword>
<dbReference type="FunFam" id="2.10.25.10:FF:000038">
    <property type="entry name" value="Fibrillin 2"/>
    <property type="match status" value="1"/>
</dbReference>
<dbReference type="FunFam" id="3.30.200.20:FF:000043">
    <property type="entry name" value="Wall-associated receptor kinase 2"/>
    <property type="match status" value="1"/>
</dbReference>
<feature type="chain" id="PRO_5043563412" evidence="20">
    <location>
        <begin position="24"/>
        <end position="761"/>
    </location>
</feature>
<dbReference type="SUPFAM" id="SSF57184">
    <property type="entry name" value="Growth factor receptor domain"/>
    <property type="match status" value="1"/>
</dbReference>
<dbReference type="Gene3D" id="1.10.510.10">
    <property type="entry name" value="Transferase(Phosphotransferase) domain 1"/>
    <property type="match status" value="1"/>
</dbReference>
<keyword evidence="9" id="KW-0547">Nucleotide-binding</keyword>
<feature type="signal peptide" evidence="20">
    <location>
        <begin position="1"/>
        <end position="23"/>
    </location>
</feature>
<keyword evidence="5" id="KW-0808">Transferase</keyword>
<evidence type="ECO:0000256" key="6">
    <source>
        <dbReference type="ARBA" id="ARBA00022692"/>
    </source>
</evidence>
<dbReference type="Gene3D" id="3.30.200.20">
    <property type="entry name" value="Phosphorylase Kinase, domain 1"/>
    <property type="match status" value="1"/>
</dbReference>
<dbReference type="CDD" id="cd14066">
    <property type="entry name" value="STKc_IRAK"/>
    <property type="match status" value="1"/>
</dbReference>